<accession>A0A1X2HHF7</accession>
<feature type="domain" description="EF-hand" evidence="1">
    <location>
        <begin position="217"/>
        <end position="252"/>
    </location>
</feature>
<dbReference type="Proteomes" id="UP000242180">
    <property type="component" value="Unassembled WGS sequence"/>
</dbReference>
<dbReference type="OMA" id="GMEREIQ"/>
<dbReference type="OrthoDB" id="26525at2759"/>
<evidence type="ECO:0000313" key="3">
    <source>
        <dbReference type="Proteomes" id="UP000242180"/>
    </source>
</evidence>
<name>A0A1X2HHF7_SYNRA</name>
<dbReference type="Gene3D" id="1.10.238.10">
    <property type="entry name" value="EF-hand"/>
    <property type="match status" value="1"/>
</dbReference>
<dbReference type="SUPFAM" id="SSF81383">
    <property type="entry name" value="F-box domain"/>
    <property type="match status" value="1"/>
</dbReference>
<reference evidence="2 3" key="1">
    <citation type="submission" date="2016-07" db="EMBL/GenBank/DDBJ databases">
        <title>Pervasive Adenine N6-methylation of Active Genes in Fungi.</title>
        <authorList>
            <consortium name="DOE Joint Genome Institute"/>
            <person name="Mondo S.J."/>
            <person name="Dannebaum R.O."/>
            <person name="Kuo R.C."/>
            <person name="Labutti K."/>
            <person name="Haridas S."/>
            <person name="Kuo A."/>
            <person name="Salamov A."/>
            <person name="Ahrendt S.R."/>
            <person name="Lipzen A."/>
            <person name="Sullivan W."/>
            <person name="Andreopoulos W.B."/>
            <person name="Clum A."/>
            <person name="Lindquist E."/>
            <person name="Daum C."/>
            <person name="Ramamoorthy G.K."/>
            <person name="Gryganskyi A."/>
            <person name="Culley D."/>
            <person name="Magnuson J.K."/>
            <person name="James T.Y."/>
            <person name="O'Malley M.A."/>
            <person name="Stajich J.E."/>
            <person name="Spatafora J.W."/>
            <person name="Visel A."/>
            <person name="Grigoriev I.V."/>
        </authorList>
    </citation>
    <scope>NUCLEOTIDE SEQUENCE [LARGE SCALE GENOMIC DNA]</scope>
    <source>
        <strain evidence="2 3">NRRL 2496</strain>
    </source>
</reference>
<evidence type="ECO:0000259" key="1">
    <source>
        <dbReference type="PROSITE" id="PS50222"/>
    </source>
</evidence>
<comment type="caution">
    <text evidence="2">The sequence shown here is derived from an EMBL/GenBank/DDBJ whole genome shotgun (WGS) entry which is preliminary data.</text>
</comment>
<organism evidence="2 3">
    <name type="scientific">Syncephalastrum racemosum</name>
    <name type="common">Filamentous fungus</name>
    <dbReference type="NCBI Taxonomy" id="13706"/>
    <lineage>
        <taxon>Eukaryota</taxon>
        <taxon>Fungi</taxon>
        <taxon>Fungi incertae sedis</taxon>
        <taxon>Mucoromycota</taxon>
        <taxon>Mucoromycotina</taxon>
        <taxon>Mucoromycetes</taxon>
        <taxon>Mucorales</taxon>
        <taxon>Syncephalastraceae</taxon>
        <taxon>Syncephalastrum</taxon>
    </lineage>
</organism>
<dbReference type="PROSITE" id="PS50222">
    <property type="entry name" value="EF_HAND_2"/>
    <property type="match status" value="1"/>
</dbReference>
<sequence length="314" mass="35178">MAPLDSLPLAARQLLALYLSPADLDSLALSSKACQSAYNNNAIWKSKAANDFGDLFLVYQLFHSATALTLAPDLDAKYTTEPGNWRHYYLKREQSIDNADNDALVDQANKEFLEAQEYLKSFQEGGNIQVLGNVASKMMWILDLCPAHAGCYYILGFILFVLNHLEEALVLLEMGKNVDPEFGPIGGMEREIQNILSGYRGTKDEAPLMEGESLSRQLKAVLLELFQSFDKDRDGALRPEELDAFIYATNGLHPPEPFLRQMGQKFGSNAQGWLTQDGFLGFYLEQTLDDPSETRNDLGVHGYDPYSLNKKMEE</sequence>
<evidence type="ECO:0000313" key="2">
    <source>
        <dbReference type="EMBL" id="ORY98511.1"/>
    </source>
</evidence>
<dbReference type="InterPro" id="IPR011992">
    <property type="entry name" value="EF-hand-dom_pair"/>
</dbReference>
<dbReference type="InParanoid" id="A0A1X2HHF7"/>
<dbReference type="InterPro" id="IPR036047">
    <property type="entry name" value="F-box-like_dom_sf"/>
</dbReference>
<dbReference type="InterPro" id="IPR002048">
    <property type="entry name" value="EF_hand_dom"/>
</dbReference>
<proteinExistence type="predicted"/>
<dbReference type="STRING" id="13706.A0A1X2HHF7"/>
<protein>
    <recommendedName>
        <fullName evidence="1">EF-hand domain-containing protein</fullName>
    </recommendedName>
</protein>
<dbReference type="EMBL" id="MCGN01000003">
    <property type="protein sequence ID" value="ORY98511.1"/>
    <property type="molecule type" value="Genomic_DNA"/>
</dbReference>
<dbReference type="SUPFAM" id="SSF47473">
    <property type="entry name" value="EF-hand"/>
    <property type="match status" value="1"/>
</dbReference>
<dbReference type="AlphaFoldDB" id="A0A1X2HHF7"/>
<keyword evidence="3" id="KW-1185">Reference proteome</keyword>
<dbReference type="GO" id="GO:0005509">
    <property type="term" value="F:calcium ion binding"/>
    <property type="evidence" value="ECO:0007669"/>
    <property type="project" value="InterPro"/>
</dbReference>
<gene>
    <name evidence="2" type="ORF">BCR43DRAFT_487650</name>
</gene>